<proteinExistence type="predicted"/>
<gene>
    <name evidence="1" type="ORF">PanWU01x14_293530</name>
</gene>
<reference evidence="2" key="1">
    <citation type="submission" date="2016-06" db="EMBL/GenBank/DDBJ databases">
        <title>Parallel loss of symbiosis genes in relatives of nitrogen-fixing non-legume Parasponia.</title>
        <authorList>
            <person name="Van Velzen R."/>
            <person name="Holmer R."/>
            <person name="Bu F."/>
            <person name="Rutten L."/>
            <person name="Van Zeijl A."/>
            <person name="Liu W."/>
            <person name="Santuari L."/>
            <person name="Cao Q."/>
            <person name="Sharma T."/>
            <person name="Shen D."/>
            <person name="Roswanjaya Y."/>
            <person name="Wardhani T."/>
            <person name="Kalhor M.S."/>
            <person name="Jansen J."/>
            <person name="Van den Hoogen J."/>
            <person name="Gungor B."/>
            <person name="Hartog M."/>
            <person name="Hontelez J."/>
            <person name="Verver J."/>
            <person name="Yang W.-C."/>
            <person name="Schijlen E."/>
            <person name="Repin R."/>
            <person name="Schilthuizen M."/>
            <person name="Schranz E."/>
            <person name="Heidstra R."/>
            <person name="Miyata K."/>
            <person name="Fedorova E."/>
            <person name="Kohlen W."/>
            <person name="Bisseling T."/>
            <person name="Smit S."/>
            <person name="Geurts R."/>
        </authorList>
    </citation>
    <scope>NUCLEOTIDE SEQUENCE [LARGE SCALE GENOMIC DNA]</scope>
    <source>
        <strain evidence="2">cv. WU1-14</strain>
    </source>
</reference>
<dbReference type="EMBL" id="JXTB01000429">
    <property type="protein sequence ID" value="PON40911.1"/>
    <property type="molecule type" value="Genomic_DNA"/>
</dbReference>
<feature type="non-terminal residue" evidence="1">
    <location>
        <position position="1"/>
    </location>
</feature>
<sequence length="72" mass="8417">VTVIEVYLCANQVFVDYRSCMNSDLFSPSCLVIMLLESPYDRVPLKDMMMDWHACLDYLVGYKLCRESTFFS</sequence>
<evidence type="ECO:0000313" key="1">
    <source>
        <dbReference type="EMBL" id="PON40911.1"/>
    </source>
</evidence>
<dbReference type="AlphaFoldDB" id="A0A2P5AWM8"/>
<evidence type="ECO:0000313" key="2">
    <source>
        <dbReference type="Proteomes" id="UP000237105"/>
    </source>
</evidence>
<organism evidence="1 2">
    <name type="scientific">Parasponia andersonii</name>
    <name type="common">Sponia andersonii</name>
    <dbReference type="NCBI Taxonomy" id="3476"/>
    <lineage>
        <taxon>Eukaryota</taxon>
        <taxon>Viridiplantae</taxon>
        <taxon>Streptophyta</taxon>
        <taxon>Embryophyta</taxon>
        <taxon>Tracheophyta</taxon>
        <taxon>Spermatophyta</taxon>
        <taxon>Magnoliopsida</taxon>
        <taxon>eudicotyledons</taxon>
        <taxon>Gunneridae</taxon>
        <taxon>Pentapetalae</taxon>
        <taxon>rosids</taxon>
        <taxon>fabids</taxon>
        <taxon>Rosales</taxon>
        <taxon>Cannabaceae</taxon>
        <taxon>Parasponia</taxon>
    </lineage>
</organism>
<dbReference type="Proteomes" id="UP000237105">
    <property type="component" value="Unassembled WGS sequence"/>
</dbReference>
<comment type="caution">
    <text evidence="1">The sequence shown here is derived from an EMBL/GenBank/DDBJ whole genome shotgun (WGS) entry which is preliminary data.</text>
</comment>
<protein>
    <submittedName>
        <fullName evidence="1">Uncharacterized protein</fullName>
    </submittedName>
</protein>
<keyword evidence="2" id="KW-1185">Reference proteome</keyword>
<name>A0A2P5AWM8_PARAD</name>
<accession>A0A2P5AWM8</accession>
<dbReference type="STRING" id="3476.A0A2P5AWM8"/>